<dbReference type="Proteomes" id="UP000823618">
    <property type="component" value="Unassembled WGS sequence"/>
</dbReference>
<gene>
    <name evidence="2" type="ORF">IAC13_05425</name>
</gene>
<keyword evidence="1" id="KW-0472">Membrane</keyword>
<dbReference type="EMBL" id="JADIML010000148">
    <property type="protein sequence ID" value="MBO8463356.1"/>
    <property type="molecule type" value="Genomic_DNA"/>
</dbReference>
<comment type="caution">
    <text evidence="2">The sequence shown here is derived from an EMBL/GenBank/DDBJ whole genome shotgun (WGS) entry which is preliminary data.</text>
</comment>
<feature type="transmembrane region" description="Helical" evidence="1">
    <location>
        <begin position="32"/>
        <end position="53"/>
    </location>
</feature>
<feature type="transmembrane region" description="Helical" evidence="1">
    <location>
        <begin position="65"/>
        <end position="85"/>
    </location>
</feature>
<proteinExistence type="predicted"/>
<protein>
    <recommendedName>
        <fullName evidence="4">YcxB-like protein domain-containing protein</fullName>
    </recommendedName>
</protein>
<dbReference type="AlphaFoldDB" id="A0A9D9HZU0"/>
<evidence type="ECO:0000313" key="2">
    <source>
        <dbReference type="EMBL" id="MBO8463356.1"/>
    </source>
</evidence>
<sequence length="178" mass="21338">MMKLQYQAKSEYGEKQIQYYRKTNPYKVGFGILRWICYIIGGFSAFFNIIFFMTASISEMSILNVVWFLAGIFLLVDGASGSLWVDKLYQKRMSNQKKDGTILLSFAEDRIEVFYETYSKKEQFQYEDIRKVLQDFEGYYLLIEKDIFYVWRKKFEVGDGYEFPRFLEQKSKIKVEKQ</sequence>
<evidence type="ECO:0000313" key="3">
    <source>
        <dbReference type="Proteomes" id="UP000823618"/>
    </source>
</evidence>
<evidence type="ECO:0008006" key="4">
    <source>
        <dbReference type="Google" id="ProtNLM"/>
    </source>
</evidence>
<accession>A0A9D9HZU0</accession>
<reference evidence="2" key="2">
    <citation type="journal article" date="2021" name="PeerJ">
        <title>Extensive microbial diversity within the chicken gut microbiome revealed by metagenomics and culture.</title>
        <authorList>
            <person name="Gilroy R."/>
            <person name="Ravi A."/>
            <person name="Getino M."/>
            <person name="Pursley I."/>
            <person name="Horton D.L."/>
            <person name="Alikhan N.F."/>
            <person name="Baker D."/>
            <person name="Gharbi K."/>
            <person name="Hall N."/>
            <person name="Watson M."/>
            <person name="Adriaenssens E.M."/>
            <person name="Foster-Nyarko E."/>
            <person name="Jarju S."/>
            <person name="Secka A."/>
            <person name="Antonio M."/>
            <person name="Oren A."/>
            <person name="Chaudhuri R.R."/>
            <person name="La Ragione R."/>
            <person name="Hildebrand F."/>
            <person name="Pallen M.J."/>
        </authorList>
    </citation>
    <scope>NUCLEOTIDE SEQUENCE</scope>
    <source>
        <strain evidence="2">E3-2379</strain>
    </source>
</reference>
<organism evidence="2 3">
    <name type="scientific">Candidatus Scybalomonas excrementavium</name>
    <dbReference type="NCBI Taxonomy" id="2840943"/>
    <lineage>
        <taxon>Bacteria</taxon>
        <taxon>Bacillati</taxon>
        <taxon>Bacillota</taxon>
        <taxon>Clostridia</taxon>
        <taxon>Lachnospirales</taxon>
        <taxon>Lachnospiraceae</taxon>
        <taxon>Lachnospiraceae incertae sedis</taxon>
        <taxon>Candidatus Scybalomonas</taxon>
    </lineage>
</organism>
<keyword evidence="1" id="KW-0812">Transmembrane</keyword>
<keyword evidence="1" id="KW-1133">Transmembrane helix</keyword>
<name>A0A9D9HZU0_9FIRM</name>
<evidence type="ECO:0000256" key="1">
    <source>
        <dbReference type="SAM" id="Phobius"/>
    </source>
</evidence>
<reference evidence="2" key="1">
    <citation type="submission" date="2020-10" db="EMBL/GenBank/DDBJ databases">
        <authorList>
            <person name="Gilroy R."/>
        </authorList>
    </citation>
    <scope>NUCLEOTIDE SEQUENCE</scope>
    <source>
        <strain evidence="2">E3-2379</strain>
    </source>
</reference>